<dbReference type="AlphaFoldDB" id="A0A402CH51"/>
<dbReference type="RefSeq" id="WP_192582043.1">
    <property type="nucleotide sequence ID" value="NZ_BHYM01000062.1"/>
</dbReference>
<organism evidence="1 2">
    <name type="scientific">Rhodococcus wratislaviensis</name>
    <name type="common">Tsukamurella wratislaviensis</name>
    <dbReference type="NCBI Taxonomy" id="44752"/>
    <lineage>
        <taxon>Bacteria</taxon>
        <taxon>Bacillati</taxon>
        <taxon>Actinomycetota</taxon>
        <taxon>Actinomycetes</taxon>
        <taxon>Mycobacteriales</taxon>
        <taxon>Nocardiaceae</taxon>
        <taxon>Rhodococcus</taxon>
    </lineage>
</organism>
<protein>
    <submittedName>
        <fullName evidence="1">Uncharacterized protein</fullName>
    </submittedName>
</protein>
<reference evidence="1 2" key="1">
    <citation type="submission" date="2018-11" db="EMBL/GenBank/DDBJ databases">
        <title>Microbial catabolism of amino acid.</title>
        <authorList>
            <person name="Hibi M."/>
            <person name="Ogawa J."/>
        </authorList>
    </citation>
    <scope>NUCLEOTIDE SEQUENCE [LARGE SCALE GENOMIC DNA]</scope>
    <source>
        <strain evidence="1 2">C31-06</strain>
    </source>
</reference>
<accession>A0A402CH51</accession>
<comment type="caution">
    <text evidence="1">The sequence shown here is derived from an EMBL/GenBank/DDBJ whole genome shotgun (WGS) entry which is preliminary data.</text>
</comment>
<sequence>MGWPSAHADALVGEELAGTTQLAVGGEGVPPVGKVLLVDEVAESAERALALVVRPSRSAS</sequence>
<dbReference type="Proteomes" id="UP000287519">
    <property type="component" value="Unassembled WGS sequence"/>
</dbReference>
<proteinExistence type="predicted"/>
<dbReference type="EMBL" id="BHYM01000062">
    <property type="protein sequence ID" value="GCE42941.1"/>
    <property type="molecule type" value="Genomic_DNA"/>
</dbReference>
<evidence type="ECO:0000313" key="2">
    <source>
        <dbReference type="Proteomes" id="UP000287519"/>
    </source>
</evidence>
<name>A0A402CH51_RHOWR</name>
<keyword evidence="2" id="KW-1185">Reference proteome</keyword>
<evidence type="ECO:0000313" key="1">
    <source>
        <dbReference type="EMBL" id="GCE42941.1"/>
    </source>
</evidence>
<gene>
    <name evidence="1" type="ORF">Rhow_007070</name>
</gene>